<dbReference type="STRING" id="28885.EI16_06000"/>
<keyword evidence="3" id="KW-1185">Reference proteome</keyword>
<dbReference type="Proteomes" id="UP000027341">
    <property type="component" value="Unassembled WGS sequence"/>
</dbReference>
<sequence>MLDSKQIASLVETVSKVLPQGFGELPEQAQKNFKASLSRAFEKMDLVSREEFDIQTAVLAKTRQKLEALEAKVDALENNE</sequence>
<dbReference type="InterPro" id="IPR007475">
    <property type="entry name" value="UbiK"/>
</dbReference>
<organism evidence="2 3">
    <name type="scientific">Hydrogenovibrio marinus</name>
    <dbReference type="NCBI Taxonomy" id="28885"/>
    <lineage>
        <taxon>Bacteria</taxon>
        <taxon>Pseudomonadati</taxon>
        <taxon>Pseudomonadota</taxon>
        <taxon>Gammaproteobacteria</taxon>
        <taxon>Thiotrichales</taxon>
        <taxon>Piscirickettsiaceae</taxon>
        <taxon>Hydrogenovibrio</taxon>
    </lineage>
</organism>
<comment type="caution">
    <text evidence="2">The sequence shown here is derived from an EMBL/GenBank/DDBJ whole genome shotgun (WGS) entry which is preliminary data.</text>
</comment>
<dbReference type="Pfam" id="PF04380">
    <property type="entry name" value="BMFP"/>
    <property type="match status" value="1"/>
</dbReference>
<comment type="similarity">
    <text evidence="1">Belongs to the UbiK family.</text>
</comment>
<dbReference type="RefSeq" id="WP_029910788.1">
    <property type="nucleotide sequence ID" value="NZ_AP020335.1"/>
</dbReference>
<dbReference type="HAMAP" id="MF_02216">
    <property type="entry name" value="UbiK"/>
    <property type="match status" value="1"/>
</dbReference>
<dbReference type="PANTHER" id="PTHR38040:SF1">
    <property type="entry name" value="UBIQUINONE BIOSYNTHESIS ACCESSORY FACTOR UBIK"/>
    <property type="match status" value="1"/>
</dbReference>
<comment type="pathway">
    <text evidence="1">Cofactor biosynthesis; ubiquinone biosynthesis.</text>
</comment>
<keyword evidence="1" id="KW-0831">Ubiquinone biosynthesis</keyword>
<dbReference type="GO" id="GO:0005829">
    <property type="term" value="C:cytosol"/>
    <property type="evidence" value="ECO:0007669"/>
    <property type="project" value="TreeGrafter"/>
</dbReference>
<dbReference type="AlphaFoldDB" id="A0A066ZZR0"/>
<evidence type="ECO:0000313" key="3">
    <source>
        <dbReference type="Proteomes" id="UP000027341"/>
    </source>
</evidence>
<evidence type="ECO:0000313" key="2">
    <source>
        <dbReference type="EMBL" id="KDN95846.1"/>
    </source>
</evidence>
<dbReference type="GO" id="GO:0006744">
    <property type="term" value="P:ubiquinone biosynthetic process"/>
    <property type="evidence" value="ECO:0007669"/>
    <property type="project" value="UniProtKB-UniRule"/>
</dbReference>
<dbReference type="UniPathway" id="UPA00232"/>
<gene>
    <name evidence="1" type="primary">ubiK</name>
    <name evidence="2" type="ORF">EI16_06000</name>
</gene>
<dbReference type="PANTHER" id="PTHR38040">
    <property type="entry name" value="UBIQUINONE BIOSYNTHESIS ACCESSORY FACTOR UBIK"/>
    <property type="match status" value="1"/>
</dbReference>
<name>A0A066ZZR0_HYDMR</name>
<protein>
    <recommendedName>
        <fullName evidence="1">Ubiquinone biosynthesis accessory factor UbiK</fullName>
    </recommendedName>
</protein>
<reference evidence="2 3" key="1">
    <citation type="submission" date="2014-04" db="EMBL/GenBank/DDBJ databases">
        <title>Draft genome sequence of Hydrogenovibrio marinus MH-110, a model organism for aerobic H2 metabolism.</title>
        <authorList>
            <person name="Cha H.J."/>
            <person name="Jo B.H."/>
            <person name="Hwang B.H."/>
        </authorList>
    </citation>
    <scope>NUCLEOTIDE SEQUENCE [LARGE SCALE GENOMIC DNA]</scope>
    <source>
        <strain evidence="2 3">MH-110</strain>
    </source>
</reference>
<dbReference type="EMBL" id="JMIU01000001">
    <property type="protein sequence ID" value="KDN95846.1"/>
    <property type="molecule type" value="Genomic_DNA"/>
</dbReference>
<comment type="function">
    <text evidence="1">Required for efficient ubiquinone (coenzyme Q) biosynthesis. UbiK is probably an accessory factor of Ubi enzymes and facilitates ubiquinone biosynthesis by acting as an assembly factor, a targeting factor, or both.</text>
</comment>
<comment type="subcellular location">
    <subcellularLocation>
        <location evidence="1">Cytoplasm</location>
    </subcellularLocation>
</comment>
<proteinExistence type="inferred from homology"/>
<keyword evidence="1" id="KW-0963">Cytoplasm</keyword>
<accession>A0A066ZZR0</accession>
<evidence type="ECO:0000256" key="1">
    <source>
        <dbReference type="HAMAP-Rule" id="MF_02216"/>
    </source>
</evidence>